<sequence>MPSDVIQKLKGLKNANGHGRVSPDALWIQETRSHLMAQVRNTTTQSKKSVRAEHVFQWLEIFMPHNYAVAARRAFVFLLVLGVAAGGWSVGASASQDSLPGDALWKVKLATEKLQEVAVSVVGSNGVQVAVKKKILTNRVEEIKKLSEKPQEDYPKRIKQAKDQLKTSVASVNKVVGGAEPGQAVQLALEVSQTTQEASKVLKEAGQILDGTPANQGESQELSQEIDRTTKEFKKDTLAVIADAVQKQMDSGSDIGIQDENKIKKVVTDTLDELSGEIDEEKTKDIIEKAKQNSEVARSGDVGDTQEDVSSTTDSTVSLEFNSSTPEQLSTSSLKVSTSVKKVLVTSPEEIHKEDVNQAIQVVNQTSQEVRQLKEEITTLTQTNQLVEALERTKTLNDVTAQAKEGIRQLEQYVKKDIVSDPPPEDIPNVESKENGDISKETTVQENTTTTSTSTTAVKTEEHVVN</sequence>
<name>A0A2H0N455_9BACT</name>
<comment type="caution">
    <text evidence="3">The sequence shown here is derived from an EMBL/GenBank/DDBJ whole genome shotgun (WGS) entry which is preliminary data.</text>
</comment>
<evidence type="ECO:0000256" key="2">
    <source>
        <dbReference type="SAM" id="MobiDB-lite"/>
    </source>
</evidence>
<reference evidence="3 4" key="1">
    <citation type="submission" date="2017-09" db="EMBL/GenBank/DDBJ databases">
        <title>Depth-based differentiation of microbial function through sediment-hosted aquifers and enrichment of novel symbionts in the deep terrestrial subsurface.</title>
        <authorList>
            <person name="Probst A.J."/>
            <person name="Ladd B."/>
            <person name="Jarett J.K."/>
            <person name="Geller-Mcgrath D.E."/>
            <person name="Sieber C.M."/>
            <person name="Emerson J.B."/>
            <person name="Anantharaman K."/>
            <person name="Thomas B.C."/>
            <person name="Malmstrom R."/>
            <person name="Stieglmeier M."/>
            <person name="Klingl A."/>
            <person name="Woyke T."/>
            <person name="Ryan C.M."/>
            <person name="Banfield J.F."/>
        </authorList>
    </citation>
    <scope>NUCLEOTIDE SEQUENCE [LARGE SCALE GENOMIC DNA]</scope>
    <source>
        <strain evidence="3">CG11_big_fil_rev_8_21_14_0_20_39_34</strain>
    </source>
</reference>
<evidence type="ECO:0000313" key="3">
    <source>
        <dbReference type="EMBL" id="PIR03674.1"/>
    </source>
</evidence>
<organism evidence="3 4">
    <name type="scientific">Candidatus Magasanikbacteria bacterium CG11_big_fil_rev_8_21_14_0_20_39_34</name>
    <dbReference type="NCBI Taxonomy" id="1974653"/>
    <lineage>
        <taxon>Bacteria</taxon>
        <taxon>Candidatus Magasanikiibacteriota</taxon>
    </lineage>
</organism>
<protein>
    <recommendedName>
        <fullName evidence="5">DUF5667 domain-containing protein</fullName>
    </recommendedName>
</protein>
<feature type="compositionally biased region" description="Low complexity" evidence="2">
    <location>
        <begin position="441"/>
        <end position="458"/>
    </location>
</feature>
<feature type="compositionally biased region" description="Basic and acidic residues" evidence="2">
    <location>
        <begin position="431"/>
        <end position="440"/>
    </location>
</feature>
<dbReference type="Proteomes" id="UP000229600">
    <property type="component" value="Unassembled WGS sequence"/>
</dbReference>
<evidence type="ECO:0008006" key="5">
    <source>
        <dbReference type="Google" id="ProtNLM"/>
    </source>
</evidence>
<proteinExistence type="predicted"/>
<gene>
    <name evidence="3" type="ORF">COV59_05830</name>
</gene>
<feature type="compositionally biased region" description="Polar residues" evidence="2">
    <location>
        <begin position="319"/>
        <end position="328"/>
    </location>
</feature>
<keyword evidence="1" id="KW-0175">Coiled coil</keyword>
<dbReference type="EMBL" id="PCWN01000011">
    <property type="protein sequence ID" value="PIR03674.1"/>
    <property type="molecule type" value="Genomic_DNA"/>
</dbReference>
<accession>A0A2H0N455</accession>
<feature type="compositionally biased region" description="Low complexity" evidence="2">
    <location>
        <begin position="308"/>
        <end position="318"/>
    </location>
</feature>
<feature type="region of interest" description="Disordered" evidence="2">
    <location>
        <begin position="293"/>
        <end position="329"/>
    </location>
</feature>
<feature type="region of interest" description="Disordered" evidence="2">
    <location>
        <begin position="417"/>
        <end position="466"/>
    </location>
</feature>
<evidence type="ECO:0000256" key="1">
    <source>
        <dbReference type="SAM" id="Coils"/>
    </source>
</evidence>
<dbReference type="AlphaFoldDB" id="A0A2H0N455"/>
<evidence type="ECO:0000313" key="4">
    <source>
        <dbReference type="Proteomes" id="UP000229600"/>
    </source>
</evidence>
<feature type="coiled-coil region" evidence="1">
    <location>
        <begin position="356"/>
        <end position="393"/>
    </location>
</feature>